<dbReference type="FunFam" id="3.40.525.10:FF:000030">
    <property type="entry name" value="CRAL/TRIO_-_N-terminal_domain/CRAL /TRIO_domain_containing_protein_-_putative"/>
    <property type="match status" value="1"/>
</dbReference>
<dbReference type="GeneID" id="5717597"/>
<dbReference type="SMART" id="SM00516">
    <property type="entry name" value="SEC14"/>
    <property type="match status" value="1"/>
</dbReference>
<feature type="compositionally biased region" description="Polar residues" evidence="1">
    <location>
        <begin position="1"/>
        <end position="18"/>
    </location>
</feature>
<sequence>MNQVLATSRPSSEASDASVTDDAFSPQASSVLASASTTVSEASSDVTEEQIKYVRAHCDVCAASADDATVRRFIRATGGNLALSVKRLNATCAWRASVRPEQVVCRACVRDPRSHYMHLCGYAADGRPIIYSCLANPTNKVFEDNKAHMIQTFEWAIKCMPPGVEQWIWVCDFKGFGMADVNPKLAKLFLDISAEHYPERLGMFMIVDAPSLFGLLWKAIQSFVDPKTYKKIRFLPFDFKAGGGKGSLLKAEMEQHFDPVTTAWLLREMAENRDKAKVPLKPYNYYSLHQQVLSGELCSGGEHALCHHGHLALQLPTAHAHHQHQHHSAHQHAHKSGSSSGADAHAASVTADSSAAAAAAPSAPSPSPSDTNSTGSSHHCGGPYQPHVLAEEAGRLPHNYWGTPAFLHTLNARPELLLPQAIATGTV</sequence>
<dbReference type="PANTHER" id="PTHR45824">
    <property type="entry name" value="GH16843P"/>
    <property type="match status" value="1"/>
</dbReference>
<evidence type="ECO:0000313" key="3">
    <source>
        <dbReference type="Proteomes" id="UP000006906"/>
    </source>
</evidence>
<gene>
    <name evidence="2" type="ORF">CHLRE_16g683400v5</name>
</gene>
<dbReference type="CDD" id="cd00170">
    <property type="entry name" value="SEC14"/>
    <property type="match status" value="1"/>
</dbReference>
<feature type="region of interest" description="Disordered" evidence="1">
    <location>
        <begin position="1"/>
        <end position="22"/>
    </location>
</feature>
<proteinExistence type="predicted"/>
<reference evidence="2 3" key="1">
    <citation type="journal article" date="2007" name="Science">
        <title>The Chlamydomonas genome reveals the evolution of key animal and plant functions.</title>
        <authorList>
            <person name="Merchant S.S."/>
            <person name="Prochnik S.E."/>
            <person name="Vallon O."/>
            <person name="Harris E.H."/>
            <person name="Karpowicz S.J."/>
            <person name="Witman G.B."/>
            <person name="Terry A."/>
            <person name="Salamov A."/>
            <person name="Fritz-Laylin L.K."/>
            <person name="Marechal-Drouard L."/>
            <person name="Marshall W.F."/>
            <person name="Qu L.H."/>
            <person name="Nelson D.R."/>
            <person name="Sanderfoot A.A."/>
            <person name="Spalding M.H."/>
            <person name="Kapitonov V.V."/>
            <person name="Ren Q."/>
            <person name="Ferris P."/>
            <person name="Lindquist E."/>
            <person name="Shapiro H."/>
            <person name="Lucas S.M."/>
            <person name="Grimwood J."/>
            <person name="Schmutz J."/>
            <person name="Cardol P."/>
            <person name="Cerutti H."/>
            <person name="Chanfreau G."/>
            <person name="Chen C.L."/>
            <person name="Cognat V."/>
            <person name="Croft M.T."/>
            <person name="Dent R."/>
            <person name="Dutcher S."/>
            <person name="Fernandez E."/>
            <person name="Fukuzawa H."/>
            <person name="Gonzalez-Ballester D."/>
            <person name="Gonzalez-Halphen D."/>
            <person name="Hallmann A."/>
            <person name="Hanikenne M."/>
            <person name="Hippler M."/>
            <person name="Inwood W."/>
            <person name="Jabbari K."/>
            <person name="Kalanon M."/>
            <person name="Kuras R."/>
            <person name="Lefebvre P.A."/>
            <person name="Lemaire S.D."/>
            <person name="Lobanov A.V."/>
            <person name="Lohr M."/>
            <person name="Manuell A."/>
            <person name="Meier I."/>
            <person name="Mets L."/>
            <person name="Mittag M."/>
            <person name="Mittelmeier T."/>
            <person name="Moroney J.V."/>
            <person name="Moseley J."/>
            <person name="Napoli C."/>
            <person name="Nedelcu A.M."/>
            <person name="Niyogi K."/>
            <person name="Novoselov S.V."/>
            <person name="Paulsen I.T."/>
            <person name="Pazour G."/>
            <person name="Purton S."/>
            <person name="Ral J.P."/>
            <person name="Riano-Pachon D.M."/>
            <person name="Riekhof W."/>
            <person name="Rymarquis L."/>
            <person name="Schroda M."/>
            <person name="Stern D."/>
            <person name="Umen J."/>
            <person name="Willows R."/>
            <person name="Wilson N."/>
            <person name="Zimmer S.L."/>
            <person name="Allmer J."/>
            <person name="Balk J."/>
            <person name="Bisova K."/>
            <person name="Chen C.J."/>
            <person name="Elias M."/>
            <person name="Gendler K."/>
            <person name="Hauser C."/>
            <person name="Lamb M.R."/>
            <person name="Ledford H."/>
            <person name="Long J.C."/>
            <person name="Minagawa J."/>
            <person name="Page M.D."/>
            <person name="Pan J."/>
            <person name="Pootakham W."/>
            <person name="Roje S."/>
            <person name="Rose A."/>
            <person name="Stahlberg E."/>
            <person name="Terauchi A.M."/>
            <person name="Yang P."/>
            <person name="Ball S."/>
            <person name="Bowler C."/>
            <person name="Dieckmann C.L."/>
            <person name="Gladyshev V.N."/>
            <person name="Green P."/>
            <person name="Jorgensen R."/>
            <person name="Mayfield S."/>
            <person name="Mueller-Roeber B."/>
            <person name="Rajamani S."/>
            <person name="Sayre R.T."/>
            <person name="Brokstein P."/>
            <person name="Dubchak I."/>
            <person name="Goodstein D."/>
            <person name="Hornick L."/>
            <person name="Huang Y.W."/>
            <person name="Jhaveri J."/>
            <person name="Luo Y."/>
            <person name="Martinez D."/>
            <person name="Ngau W.C."/>
            <person name="Otillar B."/>
            <person name="Poliakov A."/>
            <person name="Porter A."/>
            <person name="Szajkowski L."/>
            <person name="Werner G."/>
            <person name="Zhou K."/>
            <person name="Grigoriev I.V."/>
            <person name="Rokhsar D.S."/>
            <person name="Grossman A.R."/>
        </authorList>
    </citation>
    <scope>NUCLEOTIDE SEQUENCE [LARGE SCALE GENOMIC DNA]</scope>
    <source>
        <strain evidence="3">CC-503</strain>
    </source>
</reference>
<protein>
    <submittedName>
        <fullName evidence="2">Uncharacterized protein</fullName>
    </submittedName>
</protein>
<dbReference type="EMBL" id="CM008977">
    <property type="protein sequence ID" value="PNW72077.1"/>
    <property type="molecule type" value="Genomic_DNA"/>
</dbReference>
<dbReference type="InterPro" id="IPR036273">
    <property type="entry name" value="CRAL/TRIO_N_dom_sf"/>
</dbReference>
<evidence type="ECO:0000256" key="1">
    <source>
        <dbReference type="SAM" id="MobiDB-lite"/>
    </source>
</evidence>
<dbReference type="Gramene" id="PNW72077">
    <property type="protein sequence ID" value="PNW72077"/>
    <property type="gene ID" value="CHLRE_16g683400v5"/>
</dbReference>
<dbReference type="KEGG" id="cre:CHLRE_16g683400v5"/>
<feature type="compositionally biased region" description="Basic residues" evidence="1">
    <location>
        <begin position="319"/>
        <end position="335"/>
    </location>
</feature>
<evidence type="ECO:0000313" key="2">
    <source>
        <dbReference type="EMBL" id="PNW72077.1"/>
    </source>
</evidence>
<dbReference type="Pfam" id="PF00650">
    <property type="entry name" value="CRAL_TRIO"/>
    <property type="match status" value="1"/>
</dbReference>
<dbReference type="Gene3D" id="3.40.525.10">
    <property type="entry name" value="CRAL-TRIO lipid binding domain"/>
    <property type="match status" value="1"/>
</dbReference>
<dbReference type="RefSeq" id="XP_001691915.1">
    <property type="nucleotide sequence ID" value="XM_001691863.2"/>
</dbReference>
<dbReference type="eggNOG" id="KOG1470">
    <property type="taxonomic scope" value="Eukaryota"/>
</dbReference>
<name>A8IS58_CHLRE</name>
<dbReference type="GO" id="GO:0008526">
    <property type="term" value="F:phosphatidylinositol transfer activity"/>
    <property type="evidence" value="ECO:0000318"/>
    <property type="project" value="GO_Central"/>
</dbReference>
<dbReference type="AlphaFoldDB" id="A8IS58"/>
<dbReference type="PROSITE" id="PS50191">
    <property type="entry name" value="CRAL_TRIO"/>
    <property type="match status" value="1"/>
</dbReference>
<dbReference type="OrthoDB" id="75724at2759"/>
<accession>A8IS58</accession>
<dbReference type="OMA" id="GVEQWIW"/>
<feature type="region of interest" description="Disordered" evidence="1">
    <location>
        <begin position="316"/>
        <end position="386"/>
    </location>
</feature>
<dbReference type="SUPFAM" id="SSF52087">
    <property type="entry name" value="CRAL/TRIO domain"/>
    <property type="match status" value="1"/>
</dbReference>
<dbReference type="InterPro" id="IPR001251">
    <property type="entry name" value="CRAL-TRIO_dom"/>
</dbReference>
<dbReference type="InterPro" id="IPR036865">
    <property type="entry name" value="CRAL-TRIO_dom_sf"/>
</dbReference>
<dbReference type="InterPro" id="IPR052578">
    <property type="entry name" value="PI_Transfer_CRAL-TRIO"/>
</dbReference>
<dbReference type="Proteomes" id="UP000006906">
    <property type="component" value="Chromosome 16"/>
</dbReference>
<dbReference type="SUPFAM" id="SSF46938">
    <property type="entry name" value="CRAL/TRIO N-terminal domain"/>
    <property type="match status" value="1"/>
</dbReference>
<organism evidence="2 3">
    <name type="scientific">Chlamydomonas reinhardtii</name>
    <name type="common">Chlamydomonas smithii</name>
    <dbReference type="NCBI Taxonomy" id="3055"/>
    <lineage>
        <taxon>Eukaryota</taxon>
        <taxon>Viridiplantae</taxon>
        <taxon>Chlorophyta</taxon>
        <taxon>core chlorophytes</taxon>
        <taxon>Chlorophyceae</taxon>
        <taxon>CS clade</taxon>
        <taxon>Chlamydomonadales</taxon>
        <taxon>Chlamydomonadaceae</taxon>
        <taxon>Chlamydomonas</taxon>
    </lineage>
</organism>
<feature type="compositionally biased region" description="Low complexity" evidence="1">
    <location>
        <begin position="336"/>
        <end position="377"/>
    </location>
</feature>
<dbReference type="InParanoid" id="A8IS58"/>
<dbReference type="PANTHER" id="PTHR45824:SF29">
    <property type="entry name" value="GH16843P"/>
    <property type="match status" value="1"/>
</dbReference>
<keyword evidence="3" id="KW-1185">Reference proteome</keyword>
<dbReference type="PaxDb" id="3055-EDP04405"/>
<dbReference type="HOGENOM" id="CLU_643064_0_0_1"/>